<reference evidence="3" key="1">
    <citation type="submission" date="2016-03" db="EMBL/GenBank/DDBJ databases">
        <authorList>
            <person name="Devillers Hugo."/>
        </authorList>
    </citation>
    <scope>NUCLEOTIDE SEQUENCE [LARGE SCALE GENOMIC DNA]</scope>
</reference>
<keyword evidence="1" id="KW-0812">Transmembrane</keyword>
<gene>
    <name evidence="2" type="ORF">LANO_0H03048G</name>
</gene>
<evidence type="ECO:0000313" key="2">
    <source>
        <dbReference type="EMBL" id="SCV05236.1"/>
    </source>
</evidence>
<evidence type="ECO:0000256" key="1">
    <source>
        <dbReference type="SAM" id="Phobius"/>
    </source>
</evidence>
<sequence length="188" mass="20506">MPEWQQVQARNKAAVDGDVRAANTVHWHSTLIHAALTCHMGVLLWLLCRAMPSQLAVGQACLLLAAIFVCVRHRFTRLFSLLATVVGTTALVHGLLECGVLYTQAIALGAATTATGLHTLAQLRSRALAQVGLLVCFCLVQVANLTLYISGLPLSSQRDWALVKKYSADDDDDDDDDYYNSTMDIEHV</sequence>
<protein>
    <submittedName>
        <fullName evidence="2">LANO_0H03048g1_1</fullName>
    </submittedName>
</protein>
<feature type="transmembrane region" description="Helical" evidence="1">
    <location>
        <begin position="102"/>
        <end position="121"/>
    </location>
</feature>
<keyword evidence="1" id="KW-0472">Membrane</keyword>
<dbReference type="AlphaFoldDB" id="A0A1G4KLE6"/>
<feature type="transmembrane region" description="Helical" evidence="1">
    <location>
        <begin position="78"/>
        <end position="96"/>
    </location>
</feature>
<dbReference type="Proteomes" id="UP000189911">
    <property type="component" value="Chromosome H"/>
</dbReference>
<name>A0A1G4KLE6_9SACH</name>
<feature type="transmembrane region" description="Helical" evidence="1">
    <location>
        <begin position="128"/>
        <end position="149"/>
    </location>
</feature>
<proteinExistence type="predicted"/>
<accession>A0A1G4KLE6</accession>
<feature type="transmembrane region" description="Helical" evidence="1">
    <location>
        <begin position="30"/>
        <end position="47"/>
    </location>
</feature>
<dbReference type="OrthoDB" id="4036609at2759"/>
<keyword evidence="3" id="KW-1185">Reference proteome</keyword>
<keyword evidence="1" id="KW-1133">Transmembrane helix</keyword>
<dbReference type="EMBL" id="LT598447">
    <property type="protein sequence ID" value="SCV05236.1"/>
    <property type="molecule type" value="Genomic_DNA"/>
</dbReference>
<feature type="transmembrane region" description="Helical" evidence="1">
    <location>
        <begin position="53"/>
        <end position="71"/>
    </location>
</feature>
<evidence type="ECO:0000313" key="3">
    <source>
        <dbReference type="Proteomes" id="UP000189911"/>
    </source>
</evidence>
<organism evidence="2 3">
    <name type="scientific">Lachancea nothofagi CBS 11611</name>
    <dbReference type="NCBI Taxonomy" id="1266666"/>
    <lineage>
        <taxon>Eukaryota</taxon>
        <taxon>Fungi</taxon>
        <taxon>Dikarya</taxon>
        <taxon>Ascomycota</taxon>
        <taxon>Saccharomycotina</taxon>
        <taxon>Saccharomycetes</taxon>
        <taxon>Saccharomycetales</taxon>
        <taxon>Saccharomycetaceae</taxon>
        <taxon>Lachancea</taxon>
    </lineage>
</organism>